<dbReference type="Proteomes" id="UP000184330">
    <property type="component" value="Unassembled WGS sequence"/>
</dbReference>
<gene>
    <name evidence="1" type="ORF">PAC_03596</name>
</gene>
<dbReference type="OrthoDB" id="245563at2759"/>
<protein>
    <recommendedName>
        <fullName evidence="3">RNase H type-1 domain-containing protein</fullName>
    </recommendedName>
</protein>
<dbReference type="AlphaFoldDB" id="A0A1L7WLR8"/>
<dbReference type="EMBL" id="FJOG01000004">
    <property type="protein sequence ID" value="CZR53716.1"/>
    <property type="molecule type" value="Genomic_DNA"/>
</dbReference>
<dbReference type="GO" id="GO:0003676">
    <property type="term" value="F:nucleic acid binding"/>
    <property type="evidence" value="ECO:0007669"/>
    <property type="project" value="InterPro"/>
</dbReference>
<evidence type="ECO:0000313" key="2">
    <source>
        <dbReference type="Proteomes" id="UP000184330"/>
    </source>
</evidence>
<proteinExistence type="predicted"/>
<evidence type="ECO:0008006" key="3">
    <source>
        <dbReference type="Google" id="ProtNLM"/>
    </source>
</evidence>
<reference evidence="1 2" key="1">
    <citation type="submission" date="2016-03" db="EMBL/GenBank/DDBJ databases">
        <authorList>
            <person name="Ploux O."/>
        </authorList>
    </citation>
    <scope>NUCLEOTIDE SEQUENCE [LARGE SCALE GENOMIC DNA]</scope>
    <source>
        <strain evidence="1 2">UAMH 11012</strain>
    </source>
</reference>
<dbReference type="InterPro" id="IPR036397">
    <property type="entry name" value="RNaseH_sf"/>
</dbReference>
<accession>A0A1L7WLR8</accession>
<sequence length="221" mass="25042">MEDRVFNQREYTYEKLRFSLMCDPATGVQQIPGYENTIVVDIGGATTTFGKKGTQPKGAYAILFGPESSYNSAKLLPYKYQPNVQVNTSSSSMASNLHKENLTARQLLPLYATLLSLRDILPSITLIPPPKRIVFKITTYGEAQGFFEHITDSVYTWASYERNWKNSKGRNVAFELQYRELHELILAMAEKGVEVKFWAVDKHKNKAVEDMAKRVLGVSCD</sequence>
<keyword evidence="2" id="KW-1185">Reference proteome</keyword>
<name>A0A1L7WLR8_9HELO</name>
<evidence type="ECO:0000313" key="1">
    <source>
        <dbReference type="EMBL" id="CZR53716.1"/>
    </source>
</evidence>
<organism evidence="1 2">
    <name type="scientific">Phialocephala subalpina</name>
    <dbReference type="NCBI Taxonomy" id="576137"/>
    <lineage>
        <taxon>Eukaryota</taxon>
        <taxon>Fungi</taxon>
        <taxon>Dikarya</taxon>
        <taxon>Ascomycota</taxon>
        <taxon>Pezizomycotina</taxon>
        <taxon>Leotiomycetes</taxon>
        <taxon>Helotiales</taxon>
        <taxon>Mollisiaceae</taxon>
        <taxon>Phialocephala</taxon>
        <taxon>Phialocephala fortinii species complex</taxon>
    </lineage>
</organism>
<dbReference type="Gene3D" id="3.30.420.10">
    <property type="entry name" value="Ribonuclease H-like superfamily/Ribonuclease H"/>
    <property type="match status" value="1"/>
</dbReference>